<dbReference type="PROSITE" id="PS50011">
    <property type="entry name" value="PROTEIN_KINASE_DOM"/>
    <property type="match status" value="1"/>
</dbReference>
<dbReference type="AlphaFoldDB" id="A0A6A6W7A8"/>
<dbReference type="GeneID" id="54487153"/>
<reference evidence="2" key="1">
    <citation type="journal article" date="2020" name="Stud. Mycol.">
        <title>101 Dothideomycetes genomes: a test case for predicting lifestyles and emergence of pathogens.</title>
        <authorList>
            <person name="Haridas S."/>
            <person name="Albert R."/>
            <person name="Binder M."/>
            <person name="Bloem J."/>
            <person name="Labutti K."/>
            <person name="Salamov A."/>
            <person name="Andreopoulos B."/>
            <person name="Baker S."/>
            <person name="Barry K."/>
            <person name="Bills G."/>
            <person name="Bluhm B."/>
            <person name="Cannon C."/>
            <person name="Castanera R."/>
            <person name="Culley D."/>
            <person name="Daum C."/>
            <person name="Ezra D."/>
            <person name="Gonzalez J."/>
            <person name="Henrissat B."/>
            <person name="Kuo A."/>
            <person name="Liang C."/>
            <person name="Lipzen A."/>
            <person name="Lutzoni F."/>
            <person name="Magnuson J."/>
            <person name="Mondo S."/>
            <person name="Nolan M."/>
            <person name="Ohm R."/>
            <person name="Pangilinan J."/>
            <person name="Park H.-J."/>
            <person name="Ramirez L."/>
            <person name="Alfaro M."/>
            <person name="Sun H."/>
            <person name="Tritt A."/>
            <person name="Yoshinaga Y."/>
            <person name="Zwiers L.-H."/>
            <person name="Turgeon B."/>
            <person name="Goodwin S."/>
            <person name="Spatafora J."/>
            <person name="Crous P."/>
            <person name="Grigoriev I."/>
        </authorList>
    </citation>
    <scope>NUCLEOTIDE SEQUENCE</scope>
    <source>
        <strain evidence="2">CBS 121739</strain>
    </source>
</reference>
<dbReference type="InterPro" id="IPR001245">
    <property type="entry name" value="Ser-Thr/Tyr_kinase_cat_dom"/>
</dbReference>
<dbReference type="GO" id="GO:0004674">
    <property type="term" value="F:protein serine/threonine kinase activity"/>
    <property type="evidence" value="ECO:0007669"/>
    <property type="project" value="TreeGrafter"/>
</dbReference>
<proteinExistence type="predicted"/>
<evidence type="ECO:0000313" key="2">
    <source>
        <dbReference type="EMBL" id="KAF2757457.1"/>
    </source>
</evidence>
<evidence type="ECO:0000259" key="1">
    <source>
        <dbReference type="PROSITE" id="PS50011"/>
    </source>
</evidence>
<dbReference type="Proteomes" id="UP000799437">
    <property type="component" value="Unassembled WGS sequence"/>
</dbReference>
<name>A0A6A6W7A8_9PEZI</name>
<sequence length="254" mass="27926">MTQIKWPPGLNKDDLVGWGNFGFVCLDSSSGTVVKSPHDEEHDEAIRIEMAIYKRFEESGSHPGLLRYLGPCGSGLRLEFASNYGLRKHIQENGDEITGDQRLRWCLQIADTLAFVHSKGVVHGDLQWANIFLDGNMNAKVGDFAGSSLDGHPLMVRVTASHRSPGSLLLAQADIFALGSTLFEVTCGQSPYDGQTDKEIKDLFEKSLFPETKHLGPIGNIITGCWKGKYKTAYEVCQDIKAIQLPGKPPSSTF</sequence>
<dbReference type="Gene3D" id="1.10.510.10">
    <property type="entry name" value="Transferase(Phosphotransferase) domain 1"/>
    <property type="match status" value="1"/>
</dbReference>
<organism evidence="2 3">
    <name type="scientific">Pseudovirgaria hyperparasitica</name>
    <dbReference type="NCBI Taxonomy" id="470096"/>
    <lineage>
        <taxon>Eukaryota</taxon>
        <taxon>Fungi</taxon>
        <taxon>Dikarya</taxon>
        <taxon>Ascomycota</taxon>
        <taxon>Pezizomycotina</taxon>
        <taxon>Dothideomycetes</taxon>
        <taxon>Dothideomycetes incertae sedis</taxon>
        <taxon>Acrospermales</taxon>
        <taxon>Acrospermaceae</taxon>
        <taxon>Pseudovirgaria</taxon>
    </lineage>
</organism>
<dbReference type="OrthoDB" id="1668230at2759"/>
<dbReference type="EMBL" id="ML996573">
    <property type="protein sequence ID" value="KAF2757457.1"/>
    <property type="molecule type" value="Genomic_DNA"/>
</dbReference>
<accession>A0A6A6W7A8</accession>
<dbReference type="SUPFAM" id="SSF56112">
    <property type="entry name" value="Protein kinase-like (PK-like)"/>
    <property type="match status" value="1"/>
</dbReference>
<keyword evidence="2" id="KW-0808">Transferase</keyword>
<gene>
    <name evidence="2" type="ORF">EJ05DRAFT_493235</name>
</gene>
<dbReference type="GO" id="GO:0005524">
    <property type="term" value="F:ATP binding"/>
    <property type="evidence" value="ECO:0007669"/>
    <property type="project" value="InterPro"/>
</dbReference>
<dbReference type="InterPro" id="IPR051681">
    <property type="entry name" value="Ser/Thr_Kinases-Pseudokinases"/>
</dbReference>
<dbReference type="RefSeq" id="XP_033599908.1">
    <property type="nucleotide sequence ID" value="XM_033746099.1"/>
</dbReference>
<dbReference type="InterPro" id="IPR000719">
    <property type="entry name" value="Prot_kinase_dom"/>
</dbReference>
<feature type="domain" description="Protein kinase" evidence="1">
    <location>
        <begin position="10"/>
        <end position="254"/>
    </location>
</feature>
<keyword evidence="2" id="KW-0418">Kinase</keyword>
<protein>
    <submittedName>
        <fullName evidence="2">Kinase-like protein</fullName>
    </submittedName>
</protein>
<dbReference type="InterPro" id="IPR011009">
    <property type="entry name" value="Kinase-like_dom_sf"/>
</dbReference>
<dbReference type="PANTHER" id="PTHR44329">
    <property type="entry name" value="SERINE/THREONINE-PROTEIN KINASE TNNI3K-RELATED"/>
    <property type="match status" value="1"/>
</dbReference>
<evidence type="ECO:0000313" key="3">
    <source>
        <dbReference type="Proteomes" id="UP000799437"/>
    </source>
</evidence>
<dbReference type="Pfam" id="PF07714">
    <property type="entry name" value="PK_Tyr_Ser-Thr"/>
    <property type="match status" value="1"/>
</dbReference>
<keyword evidence="3" id="KW-1185">Reference proteome</keyword>
<dbReference type="CDD" id="cd00180">
    <property type="entry name" value="PKc"/>
    <property type="match status" value="1"/>
</dbReference>